<dbReference type="PROSITE" id="PS00626">
    <property type="entry name" value="RCC1_2"/>
    <property type="match status" value="1"/>
</dbReference>
<keyword evidence="1" id="KW-0677">Repeat</keyword>
<accession>A0A1Z5KPN8</accession>
<dbReference type="InterPro" id="IPR051210">
    <property type="entry name" value="Ub_ligase/GEF_domain"/>
</dbReference>
<dbReference type="Pfam" id="PF12874">
    <property type="entry name" value="zf-met"/>
    <property type="match status" value="1"/>
</dbReference>
<dbReference type="AlphaFoldDB" id="A0A1Z5KPN8"/>
<feature type="compositionally biased region" description="Basic and acidic residues" evidence="3">
    <location>
        <begin position="1144"/>
        <end position="1166"/>
    </location>
</feature>
<dbReference type="Gene3D" id="3.30.160.60">
    <property type="entry name" value="Classic Zinc Finger"/>
    <property type="match status" value="1"/>
</dbReference>
<dbReference type="PANTHER" id="PTHR22870">
    <property type="entry name" value="REGULATOR OF CHROMOSOME CONDENSATION"/>
    <property type="match status" value="1"/>
</dbReference>
<dbReference type="SUPFAM" id="SSF50985">
    <property type="entry name" value="RCC1/BLIP-II"/>
    <property type="match status" value="2"/>
</dbReference>
<feature type="region of interest" description="Disordered" evidence="3">
    <location>
        <begin position="927"/>
        <end position="987"/>
    </location>
</feature>
<dbReference type="PRINTS" id="PR00633">
    <property type="entry name" value="RCCNDNSATION"/>
</dbReference>
<protein>
    <recommendedName>
        <fullName evidence="4">U1-type domain-containing protein</fullName>
    </recommendedName>
</protein>
<sequence length="1176" mass="129932">MPSRKRSPSFVEESKEEETPAQRLLAALLWQHFQRTGQSALHTAIATGDLALAAALLERCPTKEILMTPDAESLYTPLHEAIYQRQLSFVLLLLRTPSKLRRPMALLQNDETNDLQFMTMAVDAEGLTPACLLKQLQRTELQACRQQLLYEPRIVGSSVLGGRQFRSSSFDSLQAEQDELHELGQHLDALRTHDEEEDEPMARYGCEVLTFGRAHHCALGTDSSVDGRPQRVQYFAQDCVEHHGGAVGVSGAPHHTVVVTASGQLYAFGLGKGGRLGTGDEAPCSVPTRVMGALSQRHVIAAAAADNHTVAVCRDGSVFAWGSSRFGQIGSGGDSSPRCSPRRVDDLKGIVCVSVAAGEKHSVALSQRGEVYVWGDNTNGQLGISRRNGTHRVQRVEALWNSKKIAISIAASSHATLVLTKPTGTNLPVNTVFSWGHGSHVPSKVHFEQCNESRAKMVQPVAIACARYHNVVITADGLVYTWGLHADPLGKRSNSHTTQPSLVTGMLPRNGGGVAVAVSASENHTAIVTDTGELFTWGATYGKNILGHEGVNWQPDPKRVPGVCRVFAVAAAKEHTILLMGASFPTIKPVPTLGSLGSVAARRLAEHVDLFNVLPVLIVANRIQDEYLRDYCLKFIHRNLDGVLNVCQKRVADQYLTEELHGASIEFCDEGSFHPLLLSTLVGFQVKETRSVRQDLLSQTDEWLDYCNKLLSTNPYAARIVAKYEVTKQTKGILQRAQLQMVNEERSSASERCLELVNKMDLSTKSQAEVTMSSLSREARLIKKRLGQIAKLEMKNSSLTEEEREKVSRKLQLESDLLAVEPAMETVRLTLERMIIEQQREEAAKVEKQCEEVVATIQLEAPVKSATSYRCEICQINCSDVINYELHLNGRKHRNKVAQKAEDEQRETAEAVMKQSLIQKVRDPIINQPVIEPPRRGPPDSWNSKKSNSLPKFNLPPPPHAVLNTITPLNSQLGPSATSPSKSSPSLRDIMAEEQKIAAKKAPPAARMKPPKKLPDFQPPWASAPVVQVQPPRMIAAASTSSPYSLGDFLTPTKPTQTTKPSTWVSPNPMSVKSDACVRFRDIQQQEEALKANAVQTFGSAGKWFVQHRDRAGSFREIEEAEAREKEHRQLVEEQLEIERQIKDEQLRLQKKKQVDGRRRGKEASKSTKGNQKQKK</sequence>
<dbReference type="InterPro" id="IPR000408">
    <property type="entry name" value="Reg_chr_condens"/>
</dbReference>
<dbReference type="PROSITE" id="PS50012">
    <property type="entry name" value="RCC1_3"/>
    <property type="match status" value="5"/>
</dbReference>
<organism evidence="5 6">
    <name type="scientific">Fistulifera solaris</name>
    <name type="common">Oleaginous diatom</name>
    <dbReference type="NCBI Taxonomy" id="1519565"/>
    <lineage>
        <taxon>Eukaryota</taxon>
        <taxon>Sar</taxon>
        <taxon>Stramenopiles</taxon>
        <taxon>Ochrophyta</taxon>
        <taxon>Bacillariophyta</taxon>
        <taxon>Bacillariophyceae</taxon>
        <taxon>Bacillariophycidae</taxon>
        <taxon>Naviculales</taxon>
        <taxon>Naviculaceae</taxon>
        <taxon>Fistulifera</taxon>
    </lineage>
</organism>
<feature type="repeat" description="RCC1" evidence="2">
    <location>
        <begin position="263"/>
        <end position="315"/>
    </location>
</feature>
<dbReference type="PANTHER" id="PTHR22870:SF408">
    <property type="entry name" value="OS09G0560450 PROTEIN"/>
    <property type="match status" value="1"/>
</dbReference>
<feature type="compositionally biased region" description="Polar residues" evidence="3">
    <location>
        <begin position="1167"/>
        <end position="1176"/>
    </location>
</feature>
<dbReference type="InterPro" id="IPR003604">
    <property type="entry name" value="Matrin/U1-like-C_Znf_C2H2"/>
</dbReference>
<evidence type="ECO:0000313" key="6">
    <source>
        <dbReference type="Proteomes" id="UP000198406"/>
    </source>
</evidence>
<comment type="caution">
    <text evidence="5">The sequence shown here is derived from an EMBL/GenBank/DDBJ whole genome shotgun (WGS) entry which is preliminary data.</text>
</comment>
<dbReference type="SMART" id="SM00248">
    <property type="entry name" value="ANK"/>
    <property type="match status" value="2"/>
</dbReference>
<evidence type="ECO:0000256" key="3">
    <source>
        <dbReference type="SAM" id="MobiDB-lite"/>
    </source>
</evidence>
<dbReference type="InterPro" id="IPR009091">
    <property type="entry name" value="RCC1/BLIP-II"/>
</dbReference>
<feature type="compositionally biased region" description="Low complexity" evidence="3">
    <location>
        <begin position="1051"/>
        <end position="1063"/>
    </location>
</feature>
<evidence type="ECO:0000256" key="1">
    <source>
        <dbReference type="ARBA" id="ARBA00022737"/>
    </source>
</evidence>
<feature type="region of interest" description="Disordered" evidence="3">
    <location>
        <begin position="1040"/>
        <end position="1071"/>
    </location>
</feature>
<feature type="compositionally biased region" description="Low complexity" evidence="3">
    <location>
        <begin position="975"/>
        <end position="986"/>
    </location>
</feature>
<gene>
    <name evidence="5" type="ORF">FisN_2Hh097</name>
</gene>
<dbReference type="Gene3D" id="1.25.40.20">
    <property type="entry name" value="Ankyrin repeat-containing domain"/>
    <property type="match status" value="1"/>
</dbReference>
<feature type="repeat" description="RCC1" evidence="2">
    <location>
        <begin position="477"/>
        <end position="531"/>
    </location>
</feature>
<keyword evidence="6" id="KW-1185">Reference proteome</keyword>
<dbReference type="InterPro" id="IPR036770">
    <property type="entry name" value="Ankyrin_rpt-contain_sf"/>
</dbReference>
<feature type="repeat" description="RCC1" evidence="2">
    <location>
        <begin position="316"/>
        <end position="368"/>
    </location>
</feature>
<feature type="compositionally biased region" description="Polar residues" evidence="3">
    <location>
        <begin position="941"/>
        <end position="951"/>
    </location>
</feature>
<dbReference type="InterPro" id="IPR036236">
    <property type="entry name" value="Znf_C2H2_sf"/>
</dbReference>
<evidence type="ECO:0000259" key="4">
    <source>
        <dbReference type="SMART" id="SM00451"/>
    </source>
</evidence>
<dbReference type="SUPFAM" id="SSF48403">
    <property type="entry name" value="Ankyrin repeat"/>
    <property type="match status" value="1"/>
</dbReference>
<evidence type="ECO:0000256" key="2">
    <source>
        <dbReference type="PROSITE-ProRule" id="PRU00235"/>
    </source>
</evidence>
<dbReference type="EMBL" id="BDSP01000264">
    <property type="protein sequence ID" value="GAX28085.1"/>
    <property type="molecule type" value="Genomic_DNA"/>
</dbReference>
<dbReference type="GO" id="GO:0003676">
    <property type="term" value="F:nucleic acid binding"/>
    <property type="evidence" value="ECO:0007669"/>
    <property type="project" value="InterPro"/>
</dbReference>
<dbReference type="InterPro" id="IPR002110">
    <property type="entry name" value="Ankyrin_rpt"/>
</dbReference>
<reference evidence="5 6" key="1">
    <citation type="journal article" date="2015" name="Plant Cell">
        <title>Oil accumulation by the oleaginous diatom Fistulifera solaris as revealed by the genome and transcriptome.</title>
        <authorList>
            <person name="Tanaka T."/>
            <person name="Maeda Y."/>
            <person name="Veluchamy A."/>
            <person name="Tanaka M."/>
            <person name="Abida H."/>
            <person name="Marechal E."/>
            <person name="Bowler C."/>
            <person name="Muto M."/>
            <person name="Sunaga Y."/>
            <person name="Tanaka M."/>
            <person name="Yoshino T."/>
            <person name="Taniguchi T."/>
            <person name="Fukuda Y."/>
            <person name="Nemoto M."/>
            <person name="Matsumoto M."/>
            <person name="Wong P.S."/>
            <person name="Aburatani S."/>
            <person name="Fujibuchi W."/>
        </authorList>
    </citation>
    <scope>NUCLEOTIDE SEQUENCE [LARGE SCALE GENOMIC DNA]</scope>
    <source>
        <strain evidence="5 6">JPCC DA0580</strain>
    </source>
</reference>
<dbReference type="OrthoDB" id="21416at2759"/>
<feature type="repeat" description="RCC1" evidence="2">
    <location>
        <begin position="369"/>
        <end position="422"/>
    </location>
</feature>
<dbReference type="GO" id="GO:0008270">
    <property type="term" value="F:zinc ion binding"/>
    <property type="evidence" value="ECO:0007669"/>
    <property type="project" value="InterPro"/>
</dbReference>
<feature type="region of interest" description="Disordered" evidence="3">
    <location>
        <begin position="1144"/>
        <end position="1176"/>
    </location>
</feature>
<dbReference type="CDD" id="cd14733">
    <property type="entry name" value="BACK"/>
    <property type="match status" value="1"/>
</dbReference>
<dbReference type="SMART" id="SM00451">
    <property type="entry name" value="ZnF_U1"/>
    <property type="match status" value="1"/>
</dbReference>
<dbReference type="InParanoid" id="A0A1Z5KPN8"/>
<name>A0A1Z5KPN8_FISSO</name>
<feature type="domain" description="U1-type" evidence="4">
    <location>
        <begin position="866"/>
        <end position="900"/>
    </location>
</feature>
<feature type="repeat" description="RCC1" evidence="2">
    <location>
        <begin position="532"/>
        <end position="582"/>
    </location>
</feature>
<dbReference type="Proteomes" id="UP000198406">
    <property type="component" value="Unassembled WGS sequence"/>
</dbReference>
<proteinExistence type="predicted"/>
<dbReference type="InterPro" id="IPR013087">
    <property type="entry name" value="Znf_C2H2_type"/>
</dbReference>
<evidence type="ECO:0000313" key="5">
    <source>
        <dbReference type="EMBL" id="GAX28085.1"/>
    </source>
</evidence>
<feature type="compositionally biased region" description="Polar residues" evidence="3">
    <location>
        <begin position="964"/>
        <end position="974"/>
    </location>
</feature>
<dbReference type="Pfam" id="PF00415">
    <property type="entry name" value="RCC1"/>
    <property type="match status" value="3"/>
</dbReference>
<dbReference type="SUPFAM" id="SSF57667">
    <property type="entry name" value="beta-beta-alpha zinc fingers"/>
    <property type="match status" value="1"/>
</dbReference>
<dbReference type="Gene3D" id="2.130.10.30">
    <property type="entry name" value="Regulator of chromosome condensation 1/beta-lactamase-inhibitor protein II"/>
    <property type="match status" value="2"/>
</dbReference>